<dbReference type="RefSeq" id="WP_192784963.1">
    <property type="nucleotide sequence ID" value="NZ_JADBEK010000001.1"/>
</dbReference>
<feature type="repeat" description="TPR" evidence="1">
    <location>
        <begin position="321"/>
        <end position="354"/>
    </location>
</feature>
<dbReference type="InterPro" id="IPR011990">
    <property type="entry name" value="TPR-like_helical_dom_sf"/>
</dbReference>
<protein>
    <submittedName>
        <fullName evidence="3">Tetratricopeptide (TPR) repeat protein</fullName>
    </submittedName>
</protein>
<evidence type="ECO:0000256" key="1">
    <source>
        <dbReference type="PROSITE-ProRule" id="PRU00339"/>
    </source>
</evidence>
<gene>
    <name evidence="3" type="ORF">H4W80_002203</name>
</gene>
<dbReference type="Pfam" id="PF14559">
    <property type="entry name" value="TPR_19"/>
    <property type="match status" value="1"/>
</dbReference>
<keyword evidence="4" id="KW-1185">Reference proteome</keyword>
<organism evidence="3 4">
    <name type="scientific">Nonomuraea angiospora</name>
    <dbReference type="NCBI Taxonomy" id="46172"/>
    <lineage>
        <taxon>Bacteria</taxon>
        <taxon>Bacillati</taxon>
        <taxon>Actinomycetota</taxon>
        <taxon>Actinomycetes</taxon>
        <taxon>Streptosporangiales</taxon>
        <taxon>Streptosporangiaceae</taxon>
        <taxon>Nonomuraea</taxon>
    </lineage>
</organism>
<name>A0ABR9LUH0_9ACTN</name>
<dbReference type="Proteomes" id="UP000633509">
    <property type="component" value="Unassembled WGS sequence"/>
</dbReference>
<dbReference type="SUPFAM" id="SSF48452">
    <property type="entry name" value="TPR-like"/>
    <property type="match status" value="1"/>
</dbReference>
<comment type="caution">
    <text evidence="3">The sequence shown here is derived from an EMBL/GenBank/DDBJ whole genome shotgun (WGS) entry which is preliminary data.</text>
</comment>
<dbReference type="PROSITE" id="PS50005">
    <property type="entry name" value="TPR"/>
    <property type="match status" value="1"/>
</dbReference>
<dbReference type="Gene3D" id="1.25.40.10">
    <property type="entry name" value="Tetratricopeptide repeat domain"/>
    <property type="match status" value="2"/>
</dbReference>
<evidence type="ECO:0000313" key="3">
    <source>
        <dbReference type="EMBL" id="MBE1583945.1"/>
    </source>
</evidence>
<keyword evidence="1" id="KW-0802">TPR repeat</keyword>
<feature type="compositionally biased region" description="Basic residues" evidence="2">
    <location>
        <begin position="394"/>
        <end position="404"/>
    </location>
</feature>
<feature type="region of interest" description="Disordered" evidence="2">
    <location>
        <begin position="378"/>
        <end position="404"/>
    </location>
</feature>
<evidence type="ECO:0000313" key="4">
    <source>
        <dbReference type="Proteomes" id="UP000633509"/>
    </source>
</evidence>
<accession>A0ABR9LUH0</accession>
<dbReference type="InterPro" id="IPR019734">
    <property type="entry name" value="TPR_rpt"/>
</dbReference>
<dbReference type="SMART" id="SM00028">
    <property type="entry name" value="TPR"/>
    <property type="match status" value="2"/>
</dbReference>
<proteinExistence type="predicted"/>
<sequence>MDFPWTLGADEEGLQLLDSLMTAPKGLAGRHLAQIEERAATGDRDARNLHAVALAATGRLGQAVDRLRAVVADHPELIPAWVNLCRCHLELRQPYMALTVLEEALEHAQEPHEHEFVQHRLWELREWAETRREQARLVTLRAAMLRERVERGLAGPGDRRRLGAALLELVSADHEGSATAREAADVLRQACDVDGDDAATLELLVRAVWQDRDHEALREALHRLERVAPHSRLLEAMRPPDEESAAEQYELWKQHVTRLTEDAMGQGPQADAARDDLRTFARAFPKILSYRNALLAVAIAREDWAEGVALADALVADSDTHDTHFNVAQVYWHNGEYGRANDHLVRAIELAENDEEAQDAMRMILFLHEQFGPERKGRRRWVRARSGSSDGSLRRRRWRRRSGS</sequence>
<evidence type="ECO:0000256" key="2">
    <source>
        <dbReference type="SAM" id="MobiDB-lite"/>
    </source>
</evidence>
<dbReference type="EMBL" id="JADBEK010000001">
    <property type="protein sequence ID" value="MBE1583945.1"/>
    <property type="molecule type" value="Genomic_DNA"/>
</dbReference>
<reference evidence="3 4" key="1">
    <citation type="submission" date="2020-10" db="EMBL/GenBank/DDBJ databases">
        <title>Sequencing the genomes of 1000 actinobacteria strains.</title>
        <authorList>
            <person name="Klenk H.-P."/>
        </authorList>
    </citation>
    <scope>NUCLEOTIDE SEQUENCE [LARGE SCALE GENOMIC DNA]</scope>
    <source>
        <strain evidence="3 4">DSM 43173</strain>
    </source>
</reference>